<evidence type="ECO:0000256" key="1">
    <source>
        <dbReference type="SAM" id="Phobius"/>
    </source>
</evidence>
<sequence length="150" mass="17087">MEQDRFSQNKGLFIFGMVSLAACWGLVAFALYILPMLIWQWNYDVPEFLFTWRESLRESYAISEAAAGGFIVSLLLFLAIVTGYIAHYISNYIDKQIVGIVEEETPENTENISKEVKETFSFGGQLFILLVLVIVAVLFIHWLVAIPEPQ</sequence>
<feature type="transmembrane region" description="Helical" evidence="1">
    <location>
        <begin position="12"/>
        <end position="41"/>
    </location>
</feature>
<dbReference type="RefSeq" id="WP_058484322.1">
    <property type="nucleotide sequence ID" value="NZ_CAAAII010000001.1"/>
</dbReference>
<gene>
    <name evidence="2" type="ORF">Lspi_2433</name>
</gene>
<reference evidence="2 3" key="1">
    <citation type="submission" date="2015-11" db="EMBL/GenBank/DDBJ databases">
        <title>Genomic analysis of 38 Legionella species identifies large and diverse effector repertoires.</title>
        <authorList>
            <person name="Burstein D."/>
            <person name="Amaro F."/>
            <person name="Zusman T."/>
            <person name="Lifshitz Z."/>
            <person name="Cohen O."/>
            <person name="Gilbert J.A."/>
            <person name="Pupko T."/>
            <person name="Shuman H.A."/>
            <person name="Segal G."/>
        </authorList>
    </citation>
    <scope>NUCLEOTIDE SEQUENCE [LARGE SCALE GENOMIC DNA]</scope>
    <source>
        <strain evidence="2 3">Mt.St.Helens-9</strain>
    </source>
</reference>
<keyword evidence="1 2" id="KW-0812">Transmembrane</keyword>
<dbReference type="OrthoDB" id="5639325at2"/>
<feature type="transmembrane region" description="Helical" evidence="1">
    <location>
        <begin position="126"/>
        <end position="144"/>
    </location>
</feature>
<comment type="caution">
    <text evidence="2">The sequence shown here is derived from an EMBL/GenBank/DDBJ whole genome shotgun (WGS) entry which is preliminary data.</text>
</comment>
<organism evidence="2 3">
    <name type="scientific">Legionella spiritensis</name>
    <dbReference type="NCBI Taxonomy" id="452"/>
    <lineage>
        <taxon>Bacteria</taxon>
        <taxon>Pseudomonadati</taxon>
        <taxon>Pseudomonadota</taxon>
        <taxon>Gammaproteobacteria</taxon>
        <taxon>Legionellales</taxon>
        <taxon>Legionellaceae</taxon>
        <taxon>Legionella</taxon>
    </lineage>
</organism>
<dbReference type="STRING" id="452.Lspi_2433"/>
<evidence type="ECO:0000313" key="3">
    <source>
        <dbReference type="Proteomes" id="UP000054877"/>
    </source>
</evidence>
<accession>A0A0W0YYA2</accession>
<feature type="transmembrane region" description="Helical" evidence="1">
    <location>
        <begin position="61"/>
        <end position="86"/>
    </location>
</feature>
<dbReference type="PROSITE" id="PS51257">
    <property type="entry name" value="PROKAR_LIPOPROTEIN"/>
    <property type="match status" value="1"/>
</dbReference>
<dbReference type="AlphaFoldDB" id="A0A0W0YYA2"/>
<evidence type="ECO:0000313" key="2">
    <source>
        <dbReference type="EMBL" id="KTD61803.1"/>
    </source>
</evidence>
<name>A0A0W0YYA2_LEGSP</name>
<keyword evidence="1" id="KW-0472">Membrane</keyword>
<proteinExistence type="predicted"/>
<dbReference type="PATRIC" id="fig|452.5.peg.2684"/>
<dbReference type="EMBL" id="LNYX01000031">
    <property type="protein sequence ID" value="KTD61803.1"/>
    <property type="molecule type" value="Genomic_DNA"/>
</dbReference>
<dbReference type="Proteomes" id="UP000054877">
    <property type="component" value="Unassembled WGS sequence"/>
</dbReference>
<keyword evidence="1" id="KW-1133">Transmembrane helix</keyword>
<protein>
    <submittedName>
        <fullName evidence="2">Transmembrane protein</fullName>
    </submittedName>
</protein>
<keyword evidence="3" id="KW-1185">Reference proteome</keyword>